<dbReference type="RefSeq" id="XP_007410156.1">
    <property type="nucleotide sequence ID" value="XM_007410094.1"/>
</dbReference>
<dbReference type="EMBL" id="GL883107">
    <property type="protein sequence ID" value="EGG06716.1"/>
    <property type="molecule type" value="Genomic_DNA"/>
</dbReference>
<accession>F4RLP0</accession>
<dbReference type="Proteomes" id="UP000001072">
    <property type="component" value="Unassembled WGS sequence"/>
</dbReference>
<dbReference type="HOGENOM" id="CLU_1540394_0_0_1"/>
<name>F4RLP0_MELLP</name>
<protein>
    <submittedName>
        <fullName evidence="2">Uncharacterized protein</fullName>
    </submittedName>
</protein>
<gene>
    <name evidence="2" type="ORF">MELLADRAFT_106490</name>
</gene>
<organism evidence="3">
    <name type="scientific">Melampsora larici-populina (strain 98AG31 / pathotype 3-4-7)</name>
    <name type="common">Poplar leaf rust fungus</name>
    <dbReference type="NCBI Taxonomy" id="747676"/>
    <lineage>
        <taxon>Eukaryota</taxon>
        <taxon>Fungi</taxon>
        <taxon>Dikarya</taxon>
        <taxon>Basidiomycota</taxon>
        <taxon>Pucciniomycotina</taxon>
        <taxon>Pucciniomycetes</taxon>
        <taxon>Pucciniales</taxon>
        <taxon>Melampsoraceae</taxon>
        <taxon>Melampsora</taxon>
    </lineage>
</organism>
<feature type="region of interest" description="Disordered" evidence="1">
    <location>
        <begin position="128"/>
        <end position="174"/>
    </location>
</feature>
<dbReference type="VEuPathDB" id="FungiDB:MELLADRAFT_106490"/>
<dbReference type="GeneID" id="18922902"/>
<reference evidence="3" key="1">
    <citation type="journal article" date="2011" name="Proc. Natl. Acad. Sci. U.S.A.">
        <title>Obligate biotrophy features unraveled by the genomic analysis of rust fungi.</title>
        <authorList>
            <person name="Duplessis S."/>
            <person name="Cuomo C.A."/>
            <person name="Lin Y.-C."/>
            <person name="Aerts A."/>
            <person name="Tisserant E."/>
            <person name="Veneault-Fourrey C."/>
            <person name="Joly D.L."/>
            <person name="Hacquard S."/>
            <person name="Amselem J."/>
            <person name="Cantarel B.L."/>
            <person name="Chiu R."/>
            <person name="Coutinho P.M."/>
            <person name="Feau N."/>
            <person name="Field M."/>
            <person name="Frey P."/>
            <person name="Gelhaye E."/>
            <person name="Goldberg J."/>
            <person name="Grabherr M.G."/>
            <person name="Kodira C.D."/>
            <person name="Kohler A."/>
            <person name="Kuees U."/>
            <person name="Lindquist E.A."/>
            <person name="Lucas S.M."/>
            <person name="Mago R."/>
            <person name="Mauceli E."/>
            <person name="Morin E."/>
            <person name="Murat C."/>
            <person name="Pangilinan J.L."/>
            <person name="Park R."/>
            <person name="Pearson M."/>
            <person name="Quesneville H."/>
            <person name="Rouhier N."/>
            <person name="Sakthikumar S."/>
            <person name="Salamov A.A."/>
            <person name="Schmutz J."/>
            <person name="Selles B."/>
            <person name="Shapiro H."/>
            <person name="Tanguay P."/>
            <person name="Tuskan G.A."/>
            <person name="Henrissat B."/>
            <person name="Van de Peer Y."/>
            <person name="Rouze P."/>
            <person name="Ellis J.G."/>
            <person name="Dodds P.N."/>
            <person name="Schein J.E."/>
            <person name="Zhong S."/>
            <person name="Hamelin R.C."/>
            <person name="Grigoriev I.V."/>
            <person name="Szabo L.J."/>
            <person name="Martin F."/>
        </authorList>
    </citation>
    <scope>NUCLEOTIDE SEQUENCE [LARGE SCALE GENOMIC DNA]</scope>
    <source>
        <strain evidence="3">98AG31 / pathotype 3-4-7</strain>
    </source>
</reference>
<dbReference type="InParanoid" id="F4RLP0"/>
<keyword evidence="3" id="KW-1185">Reference proteome</keyword>
<dbReference type="KEGG" id="mlr:MELLADRAFT_106490"/>
<evidence type="ECO:0000313" key="2">
    <source>
        <dbReference type="EMBL" id="EGG06716.1"/>
    </source>
</evidence>
<feature type="region of interest" description="Disordered" evidence="1">
    <location>
        <begin position="1"/>
        <end position="93"/>
    </location>
</feature>
<evidence type="ECO:0000313" key="3">
    <source>
        <dbReference type="Proteomes" id="UP000001072"/>
    </source>
</evidence>
<evidence type="ECO:0000256" key="1">
    <source>
        <dbReference type="SAM" id="MobiDB-lite"/>
    </source>
</evidence>
<feature type="compositionally biased region" description="Basic and acidic residues" evidence="1">
    <location>
        <begin position="10"/>
        <end position="59"/>
    </location>
</feature>
<dbReference type="AlphaFoldDB" id="F4RLP0"/>
<proteinExistence type="predicted"/>
<sequence>MNIHQQASLLKDKIQRQEMVSRSKQEEDKRATKIAKEKEQAEERQRRAESRAPRSKGQEENQQSLVEAAKTFRSSSGKEPNEPTSGSRAILEALTRALDNKNGPAARRLIGEFNNQYGSMVAMEYDEPVKTPSSVPRNTSAPNAQQGQNQQRVDDSSQLLAAISGEGVSTTHDT</sequence>
<feature type="compositionally biased region" description="Polar residues" evidence="1">
    <location>
        <begin position="131"/>
        <end position="159"/>
    </location>
</feature>
<feature type="compositionally biased region" description="Polar residues" evidence="1">
    <location>
        <begin position="72"/>
        <end position="87"/>
    </location>
</feature>